<dbReference type="Proteomes" id="UP000008181">
    <property type="component" value="Chromosome 5"/>
</dbReference>
<feature type="region of interest" description="Disordered" evidence="3">
    <location>
        <begin position="1"/>
        <end position="30"/>
    </location>
</feature>
<name>G2RCK8_THETT</name>
<keyword evidence="2" id="KW-0539">Nucleus</keyword>
<feature type="compositionally biased region" description="Low complexity" evidence="3">
    <location>
        <begin position="708"/>
        <end position="727"/>
    </location>
</feature>
<dbReference type="GO" id="GO:0003677">
    <property type="term" value="F:DNA binding"/>
    <property type="evidence" value="ECO:0007669"/>
    <property type="project" value="InterPro"/>
</dbReference>
<dbReference type="EMBL" id="CP003013">
    <property type="protein sequence ID" value="AEO69799.1"/>
    <property type="molecule type" value="Genomic_DNA"/>
</dbReference>
<reference evidence="5 6" key="1">
    <citation type="journal article" date="2011" name="Nat. Biotechnol.">
        <title>Comparative genomic analysis of the thermophilic biomass-degrading fungi Myceliophthora thermophila and Thielavia terrestris.</title>
        <authorList>
            <person name="Berka R.M."/>
            <person name="Grigoriev I.V."/>
            <person name="Otillar R."/>
            <person name="Salamov A."/>
            <person name="Grimwood J."/>
            <person name="Reid I."/>
            <person name="Ishmael N."/>
            <person name="John T."/>
            <person name="Darmond C."/>
            <person name="Moisan M.-C."/>
            <person name="Henrissat B."/>
            <person name="Coutinho P.M."/>
            <person name="Lombard V."/>
            <person name="Natvig D.O."/>
            <person name="Lindquist E."/>
            <person name="Schmutz J."/>
            <person name="Lucas S."/>
            <person name="Harris P."/>
            <person name="Powlowski J."/>
            <person name="Bellemare A."/>
            <person name="Taylor D."/>
            <person name="Butler G."/>
            <person name="de Vries R.P."/>
            <person name="Allijn I.E."/>
            <person name="van den Brink J."/>
            <person name="Ushinsky S."/>
            <person name="Storms R."/>
            <person name="Powell A.J."/>
            <person name="Paulsen I.T."/>
            <person name="Elbourne L.D.H."/>
            <person name="Baker S.E."/>
            <person name="Magnuson J."/>
            <person name="LaBoissiere S."/>
            <person name="Clutterbuck A.J."/>
            <person name="Martinez D."/>
            <person name="Wogulis M."/>
            <person name="de Leon A.L."/>
            <person name="Rey M.W."/>
            <person name="Tsang A."/>
        </authorList>
    </citation>
    <scope>NUCLEOTIDE SEQUENCE [LARGE SCALE GENOMIC DNA]</scope>
    <source>
        <strain evidence="6">ATCC 38088 / NRRL 8126</strain>
    </source>
</reference>
<dbReference type="GO" id="GO:0000981">
    <property type="term" value="F:DNA-binding transcription factor activity, RNA polymerase II-specific"/>
    <property type="evidence" value="ECO:0007669"/>
    <property type="project" value="InterPro"/>
</dbReference>
<evidence type="ECO:0000256" key="1">
    <source>
        <dbReference type="ARBA" id="ARBA00022723"/>
    </source>
</evidence>
<evidence type="ECO:0000256" key="2">
    <source>
        <dbReference type="ARBA" id="ARBA00023242"/>
    </source>
</evidence>
<dbReference type="SMART" id="SM00066">
    <property type="entry name" value="GAL4"/>
    <property type="match status" value="1"/>
</dbReference>
<dbReference type="eggNOG" id="ENOG502RIXY">
    <property type="taxonomic scope" value="Eukaryota"/>
</dbReference>
<dbReference type="GO" id="GO:0008270">
    <property type="term" value="F:zinc ion binding"/>
    <property type="evidence" value="ECO:0007669"/>
    <property type="project" value="InterPro"/>
</dbReference>
<gene>
    <name evidence="5" type="ORF">THITE_2120534</name>
</gene>
<evidence type="ECO:0000259" key="4">
    <source>
        <dbReference type="PROSITE" id="PS50048"/>
    </source>
</evidence>
<dbReference type="SUPFAM" id="SSF57701">
    <property type="entry name" value="Zn2/Cys6 DNA-binding domain"/>
    <property type="match status" value="1"/>
</dbReference>
<dbReference type="CDD" id="cd00067">
    <property type="entry name" value="GAL4"/>
    <property type="match status" value="1"/>
</dbReference>
<dbReference type="KEGG" id="ttt:THITE_2120534"/>
<dbReference type="STRING" id="578455.G2RCK8"/>
<dbReference type="PROSITE" id="PS00463">
    <property type="entry name" value="ZN2_CY6_FUNGAL_1"/>
    <property type="match status" value="1"/>
</dbReference>
<evidence type="ECO:0000256" key="3">
    <source>
        <dbReference type="SAM" id="MobiDB-lite"/>
    </source>
</evidence>
<dbReference type="GeneID" id="11522679"/>
<dbReference type="Pfam" id="PF00172">
    <property type="entry name" value="Zn_clus"/>
    <property type="match status" value="1"/>
</dbReference>
<evidence type="ECO:0000313" key="5">
    <source>
        <dbReference type="EMBL" id="AEO69799.1"/>
    </source>
</evidence>
<accession>G2RCK8</accession>
<sequence length="944" mass="101741">MPKKRRSNAGDDAPNGASAPKVKLPRLERAPEDFSNVVKSKLQSYTRTGQACDRCKVRKIRCDALPEGCSHCASQNLECYVTDRVTGRTERRGYLQQLEREKGAMLVHIRELEKLLENNGVEVRPWQWPGYTTTYPPGVTSDALGNPVQDPSSKDQWHQVGLVWVKNGGQKGSSNARAYTPWSLPAPRPTDSYLGVSSDTAPLSSIKGTMLSILGATIDLTSFDAPDMDEPPPGTPIGSPLYNKSVMAFLQSALNVNPPLGNVELPAKKDAFTYAEWYFRMVSPFLPILHKPSFLQLLTRIYDDPTFKPTVPELVIVHMVFATIYFQYGIRNLEQPEKSAQLNELSNKHYHWSLSKFFDLAASQSVTAVQALAMIVSHTRNFPKPGCSVAVASVAFGKALEMNLHRAVQVPGGGTTLENEVRKRVWWAVLAILCTLNGRLGRPMPISADEFDVDFPIAINDEYIGEEGILDPSKIGHCNFQAGLTGFKIAPLFMEMYSKIYSVRRDPSRYTEVVNRLDAALQDLMDNLPDELRIEKCQPATQVFALYTQAFCLEFRLCLRHPSVCLSDDPKTCAENTRVCEDTARKLLKVVAALLKMKSLDTTWYQLSVYVAAIFSTLVAHWQRRFNTTTFEVAKLREEMSLWLTVIGEIGRLLGKPLSAASASLLCFVLLSSLTPQVGTGNRLTAEIGAIIERTISWIEQDRGRKPGSSGSQGSLKASSSSAAYQQPPDAAKQDAEGQLGPGSAGTAGSDQRSAGTTNGNGGYYDPGAAGPAGPYSSLGYNDQSSGGASVNANANGAGDSADGAHYLYAAASAASAAAAPNTATAAAAAAEQAAAAQNPLIAFASQATQHVAGQAAENWSAQTQLMAQNAAPNTWQAWTNAIQDSQDRYSANALLTLGSGRPGDVGAGPVVDHVNQADALVNPNAGQWPMLLFHDGSGGVSGS</sequence>
<dbReference type="Pfam" id="PF04082">
    <property type="entry name" value="Fungal_trans"/>
    <property type="match status" value="1"/>
</dbReference>
<protein>
    <recommendedName>
        <fullName evidence="4">Zn(2)-C6 fungal-type domain-containing protein</fullName>
    </recommendedName>
</protein>
<feature type="domain" description="Zn(2)-C6 fungal-type" evidence="4">
    <location>
        <begin position="51"/>
        <end position="81"/>
    </location>
</feature>
<keyword evidence="1" id="KW-0479">Metal-binding</keyword>
<evidence type="ECO:0000313" key="6">
    <source>
        <dbReference type="Proteomes" id="UP000008181"/>
    </source>
</evidence>
<organism evidence="5 6">
    <name type="scientific">Thermothielavioides terrestris (strain ATCC 38088 / NRRL 8126)</name>
    <name type="common">Thielavia terrestris</name>
    <dbReference type="NCBI Taxonomy" id="578455"/>
    <lineage>
        <taxon>Eukaryota</taxon>
        <taxon>Fungi</taxon>
        <taxon>Dikarya</taxon>
        <taxon>Ascomycota</taxon>
        <taxon>Pezizomycotina</taxon>
        <taxon>Sordariomycetes</taxon>
        <taxon>Sordariomycetidae</taxon>
        <taxon>Sordariales</taxon>
        <taxon>Chaetomiaceae</taxon>
        <taxon>Thermothielavioides</taxon>
        <taxon>Thermothielavioides terrestris</taxon>
    </lineage>
</organism>
<dbReference type="PANTHER" id="PTHR46910">
    <property type="entry name" value="TRANSCRIPTION FACTOR PDR1"/>
    <property type="match status" value="1"/>
</dbReference>
<feature type="region of interest" description="Disordered" evidence="3">
    <location>
        <begin position="702"/>
        <end position="769"/>
    </location>
</feature>
<dbReference type="InterPro" id="IPR036864">
    <property type="entry name" value="Zn2-C6_fun-type_DNA-bd_sf"/>
</dbReference>
<dbReference type="Gene3D" id="4.10.240.10">
    <property type="entry name" value="Zn(2)-C6 fungal-type DNA-binding domain"/>
    <property type="match status" value="1"/>
</dbReference>
<dbReference type="GO" id="GO:0006351">
    <property type="term" value="P:DNA-templated transcription"/>
    <property type="evidence" value="ECO:0007669"/>
    <property type="project" value="InterPro"/>
</dbReference>
<dbReference type="HOGENOM" id="CLU_006173_0_0_1"/>
<proteinExistence type="predicted"/>
<dbReference type="InterPro" id="IPR050987">
    <property type="entry name" value="AtrR-like"/>
</dbReference>
<dbReference type="RefSeq" id="XP_003656135.1">
    <property type="nucleotide sequence ID" value="XM_003656087.1"/>
</dbReference>
<dbReference type="OrthoDB" id="4456959at2759"/>
<keyword evidence="6" id="KW-1185">Reference proteome</keyword>
<dbReference type="PROSITE" id="PS50048">
    <property type="entry name" value="ZN2_CY6_FUNGAL_2"/>
    <property type="match status" value="1"/>
</dbReference>
<dbReference type="InterPro" id="IPR007219">
    <property type="entry name" value="XnlR_reg_dom"/>
</dbReference>
<dbReference type="CDD" id="cd12148">
    <property type="entry name" value="fungal_TF_MHR"/>
    <property type="match status" value="1"/>
</dbReference>
<dbReference type="PANTHER" id="PTHR46910:SF4">
    <property type="entry name" value="ZN(2)-C6 FUNGAL-TYPE DOMAIN-CONTAINING PROTEIN"/>
    <property type="match status" value="1"/>
</dbReference>
<feature type="compositionally biased region" description="Polar residues" evidence="3">
    <location>
        <begin position="747"/>
        <end position="758"/>
    </location>
</feature>
<dbReference type="InterPro" id="IPR001138">
    <property type="entry name" value="Zn2Cys6_DnaBD"/>
</dbReference>
<dbReference type="AlphaFoldDB" id="G2RCK8"/>